<protein>
    <submittedName>
        <fullName evidence="1">Uncharacterized protein</fullName>
    </submittedName>
</protein>
<evidence type="ECO:0000313" key="1">
    <source>
        <dbReference type="EMBL" id="CAB1441826.1"/>
    </source>
</evidence>
<proteinExistence type="predicted"/>
<gene>
    <name evidence="1" type="ORF">PLEPLA_LOCUS29553</name>
</gene>
<name>A0A9N7V474_PLEPL</name>
<dbReference type="AlphaFoldDB" id="A0A9N7V474"/>
<feature type="non-terminal residue" evidence="1">
    <location>
        <position position="1"/>
    </location>
</feature>
<accession>A0A9N7V474</accession>
<sequence length="150" mass="16071">QGAVEPGHMLLIADDDTDDECSAQVELELSVGSTSGREPVDCVSVHGGWSVVIPPASELSLGGVWCEGWRLGLPGGELPLRGDEGCSEAEPAQPSARLMQDLTRTPFGCFTTAHIQLCFNFDSKNFKIFSGSKETQFGYTVQQHEAGGRQ</sequence>
<dbReference type="Proteomes" id="UP001153269">
    <property type="component" value="Unassembled WGS sequence"/>
</dbReference>
<evidence type="ECO:0000313" key="2">
    <source>
        <dbReference type="Proteomes" id="UP001153269"/>
    </source>
</evidence>
<feature type="non-terminal residue" evidence="1">
    <location>
        <position position="150"/>
    </location>
</feature>
<keyword evidence="2" id="KW-1185">Reference proteome</keyword>
<organism evidence="1 2">
    <name type="scientific">Pleuronectes platessa</name>
    <name type="common">European plaice</name>
    <dbReference type="NCBI Taxonomy" id="8262"/>
    <lineage>
        <taxon>Eukaryota</taxon>
        <taxon>Metazoa</taxon>
        <taxon>Chordata</taxon>
        <taxon>Craniata</taxon>
        <taxon>Vertebrata</taxon>
        <taxon>Euteleostomi</taxon>
        <taxon>Actinopterygii</taxon>
        <taxon>Neopterygii</taxon>
        <taxon>Teleostei</taxon>
        <taxon>Neoteleostei</taxon>
        <taxon>Acanthomorphata</taxon>
        <taxon>Carangaria</taxon>
        <taxon>Pleuronectiformes</taxon>
        <taxon>Pleuronectoidei</taxon>
        <taxon>Pleuronectidae</taxon>
        <taxon>Pleuronectes</taxon>
    </lineage>
</organism>
<dbReference type="EMBL" id="CADEAL010002719">
    <property type="protein sequence ID" value="CAB1441826.1"/>
    <property type="molecule type" value="Genomic_DNA"/>
</dbReference>
<comment type="caution">
    <text evidence="1">The sequence shown here is derived from an EMBL/GenBank/DDBJ whole genome shotgun (WGS) entry which is preliminary data.</text>
</comment>
<reference evidence="1" key="1">
    <citation type="submission" date="2020-03" db="EMBL/GenBank/DDBJ databases">
        <authorList>
            <person name="Weist P."/>
        </authorList>
    </citation>
    <scope>NUCLEOTIDE SEQUENCE</scope>
</reference>